<sequence>MKFWLTLGLLLALICVSSGRKYKHGHKEERSFHVDKKHMSNTHVVEGPVNNGRGKHNKHGRGMGKEISMTEGGIHSLHDEQWLELPKDLPVCKILKCEEKEFCLSNPKTGVEKCINKHSFVEGRKLFKDYHAEKQFLQKDTKENLNERQEANHHQQHKGKNNHSKHGKRNRFSRKHVKLTEHNLKEVPLSKEDKTLDQAEHMKEVHDLMKDYDAFEGHKRAEKGHHKLEIKPADVKSLHDMQEAQPGSAN</sequence>
<dbReference type="EMBL" id="JAIWYP010000002">
    <property type="protein sequence ID" value="KAH3861373.1"/>
    <property type="molecule type" value="Genomic_DNA"/>
</dbReference>
<reference evidence="3" key="1">
    <citation type="journal article" date="2019" name="bioRxiv">
        <title>The Genome of the Zebra Mussel, Dreissena polymorpha: A Resource for Invasive Species Research.</title>
        <authorList>
            <person name="McCartney M.A."/>
            <person name="Auch B."/>
            <person name="Kono T."/>
            <person name="Mallez S."/>
            <person name="Zhang Y."/>
            <person name="Obille A."/>
            <person name="Becker A."/>
            <person name="Abrahante J.E."/>
            <person name="Garbe J."/>
            <person name="Badalamenti J.P."/>
            <person name="Herman A."/>
            <person name="Mangelson H."/>
            <person name="Liachko I."/>
            <person name="Sullivan S."/>
            <person name="Sone E.D."/>
            <person name="Koren S."/>
            <person name="Silverstein K.A.T."/>
            <person name="Beckman K.B."/>
            <person name="Gohl D.M."/>
        </authorList>
    </citation>
    <scope>NUCLEOTIDE SEQUENCE</scope>
    <source>
        <strain evidence="3">Duluth1</strain>
        <tissue evidence="3">Whole animal</tissue>
    </source>
</reference>
<proteinExistence type="predicted"/>
<dbReference type="Proteomes" id="UP000828390">
    <property type="component" value="Unassembled WGS sequence"/>
</dbReference>
<evidence type="ECO:0000313" key="3">
    <source>
        <dbReference type="EMBL" id="KAH3861373.1"/>
    </source>
</evidence>
<protein>
    <submittedName>
        <fullName evidence="3">Uncharacterized protein</fullName>
    </submittedName>
</protein>
<feature type="region of interest" description="Disordered" evidence="1">
    <location>
        <begin position="147"/>
        <end position="196"/>
    </location>
</feature>
<reference evidence="3" key="2">
    <citation type="submission" date="2020-11" db="EMBL/GenBank/DDBJ databases">
        <authorList>
            <person name="McCartney M.A."/>
            <person name="Auch B."/>
            <person name="Kono T."/>
            <person name="Mallez S."/>
            <person name="Becker A."/>
            <person name="Gohl D.M."/>
            <person name="Silverstein K.A.T."/>
            <person name="Koren S."/>
            <person name="Bechman K.B."/>
            <person name="Herman A."/>
            <person name="Abrahante J.E."/>
            <person name="Garbe J."/>
        </authorList>
    </citation>
    <scope>NUCLEOTIDE SEQUENCE</scope>
    <source>
        <strain evidence="3">Duluth1</strain>
        <tissue evidence="3">Whole animal</tissue>
    </source>
</reference>
<feature type="compositionally biased region" description="Basic and acidic residues" evidence="1">
    <location>
        <begin position="227"/>
        <end position="242"/>
    </location>
</feature>
<organism evidence="3 4">
    <name type="scientific">Dreissena polymorpha</name>
    <name type="common">Zebra mussel</name>
    <name type="synonym">Mytilus polymorpha</name>
    <dbReference type="NCBI Taxonomy" id="45954"/>
    <lineage>
        <taxon>Eukaryota</taxon>
        <taxon>Metazoa</taxon>
        <taxon>Spiralia</taxon>
        <taxon>Lophotrochozoa</taxon>
        <taxon>Mollusca</taxon>
        <taxon>Bivalvia</taxon>
        <taxon>Autobranchia</taxon>
        <taxon>Heteroconchia</taxon>
        <taxon>Euheterodonta</taxon>
        <taxon>Imparidentia</taxon>
        <taxon>Neoheterodontei</taxon>
        <taxon>Myida</taxon>
        <taxon>Dreissenoidea</taxon>
        <taxon>Dreissenidae</taxon>
        <taxon>Dreissena</taxon>
    </lineage>
</organism>
<feature type="chain" id="PRO_5039722085" evidence="2">
    <location>
        <begin position="20"/>
        <end position="250"/>
    </location>
</feature>
<evidence type="ECO:0000313" key="4">
    <source>
        <dbReference type="Proteomes" id="UP000828390"/>
    </source>
</evidence>
<feature type="compositionally biased region" description="Basic residues" evidence="1">
    <location>
        <begin position="154"/>
        <end position="177"/>
    </location>
</feature>
<dbReference type="AlphaFoldDB" id="A0A9D4RBH0"/>
<keyword evidence="2" id="KW-0732">Signal</keyword>
<comment type="caution">
    <text evidence="3">The sequence shown here is derived from an EMBL/GenBank/DDBJ whole genome shotgun (WGS) entry which is preliminary data.</text>
</comment>
<evidence type="ECO:0000256" key="1">
    <source>
        <dbReference type="SAM" id="MobiDB-lite"/>
    </source>
</evidence>
<gene>
    <name evidence="3" type="ORF">DPMN_024301</name>
</gene>
<accession>A0A9D4RBH0</accession>
<name>A0A9D4RBH0_DREPO</name>
<keyword evidence="4" id="KW-1185">Reference proteome</keyword>
<feature type="compositionally biased region" description="Basic and acidic residues" evidence="1">
    <location>
        <begin position="178"/>
        <end position="196"/>
    </location>
</feature>
<feature type="non-terminal residue" evidence="3">
    <location>
        <position position="1"/>
    </location>
</feature>
<feature type="signal peptide" evidence="2">
    <location>
        <begin position="1"/>
        <end position="19"/>
    </location>
</feature>
<feature type="region of interest" description="Disordered" evidence="1">
    <location>
        <begin position="217"/>
        <end position="250"/>
    </location>
</feature>
<evidence type="ECO:0000256" key="2">
    <source>
        <dbReference type="SAM" id="SignalP"/>
    </source>
</evidence>